<reference evidence="2" key="1">
    <citation type="submission" date="2020-05" db="EMBL/GenBank/DDBJ databases">
        <authorList>
            <person name="Chiriac C."/>
            <person name="Salcher M."/>
            <person name="Ghai R."/>
            <person name="Kavagutti S V."/>
        </authorList>
    </citation>
    <scope>NUCLEOTIDE SEQUENCE</scope>
</reference>
<feature type="domain" description="Fe-containing alcohol dehydrogenase-like C-terminal" evidence="1">
    <location>
        <begin position="154"/>
        <end position="330"/>
    </location>
</feature>
<dbReference type="InterPro" id="IPR039697">
    <property type="entry name" value="Alcohol_dehydrogenase_Fe"/>
</dbReference>
<dbReference type="InterPro" id="IPR056798">
    <property type="entry name" value="ADH_Fe_C"/>
</dbReference>
<dbReference type="AlphaFoldDB" id="A0A6J5ZWX8"/>
<gene>
    <name evidence="2" type="ORF">UFOPK3547_01085</name>
</gene>
<dbReference type="Gene3D" id="3.40.50.1970">
    <property type="match status" value="1"/>
</dbReference>
<dbReference type="Pfam" id="PF25137">
    <property type="entry name" value="ADH_Fe_C"/>
    <property type="match status" value="1"/>
</dbReference>
<evidence type="ECO:0000313" key="2">
    <source>
        <dbReference type="EMBL" id="CAB4345357.1"/>
    </source>
</evidence>
<organism evidence="2">
    <name type="scientific">freshwater metagenome</name>
    <dbReference type="NCBI Taxonomy" id="449393"/>
    <lineage>
        <taxon>unclassified sequences</taxon>
        <taxon>metagenomes</taxon>
        <taxon>ecological metagenomes</taxon>
    </lineage>
</organism>
<dbReference type="PANTHER" id="PTHR11496:SF83">
    <property type="entry name" value="HYDROXYACID-OXOACID TRANSHYDROGENASE, MITOCHONDRIAL"/>
    <property type="match status" value="1"/>
</dbReference>
<dbReference type="Gene3D" id="1.20.1090.10">
    <property type="entry name" value="Dehydroquinate synthase-like - alpha domain"/>
    <property type="match status" value="1"/>
</dbReference>
<accession>A0A6J5ZWX8</accession>
<dbReference type="GO" id="GO:0004022">
    <property type="term" value="F:alcohol dehydrogenase (NAD+) activity"/>
    <property type="evidence" value="ECO:0007669"/>
    <property type="project" value="TreeGrafter"/>
</dbReference>
<protein>
    <submittedName>
        <fullName evidence="2">Unannotated protein</fullName>
    </submittedName>
</protein>
<proteinExistence type="predicted"/>
<sequence length="333" mass="34454">MDFDFTWRDGERTIRFARGAMIEAPRLIGAGFTLVTTARARADHPNLELGAEQVIEVGPGFVDEIAGEILARGPLSTRIVALGGGRVIDTAKALGAAASQPTLVAAIPTTLSAAEMTWVHRQAAGAPAGSGTMRPQLVINDPVVSASQPMPDLAASAANALAHAIEGAVTGVASPVPTMAAIRAAVLLAEGLPEEGEPLIDQLALGALLSGYAIDANWYGIHHVMSQTLVRNAGISHGDANAAMLPVTSAALRERRVEEIAAIDAATGVPVEELALRFARRAEATSLSELGVDEALLPQLAELASQRSELALTPPPAGADELLDLYRAAWSGV</sequence>
<evidence type="ECO:0000259" key="1">
    <source>
        <dbReference type="Pfam" id="PF25137"/>
    </source>
</evidence>
<dbReference type="SUPFAM" id="SSF56796">
    <property type="entry name" value="Dehydroquinate synthase-like"/>
    <property type="match status" value="1"/>
</dbReference>
<dbReference type="EMBL" id="CAESAN010000088">
    <property type="protein sequence ID" value="CAB4345357.1"/>
    <property type="molecule type" value="Genomic_DNA"/>
</dbReference>
<dbReference type="PANTHER" id="PTHR11496">
    <property type="entry name" value="ALCOHOL DEHYDROGENASE"/>
    <property type="match status" value="1"/>
</dbReference>
<name>A0A6J5ZWX8_9ZZZZ</name>